<evidence type="ECO:0008006" key="4">
    <source>
        <dbReference type="Google" id="ProtNLM"/>
    </source>
</evidence>
<evidence type="ECO:0000313" key="2">
    <source>
        <dbReference type="EMBL" id="KAJ3714940.1"/>
    </source>
</evidence>
<keyword evidence="3" id="KW-1185">Reference proteome</keyword>
<dbReference type="Proteomes" id="UP001176059">
    <property type="component" value="Unassembled WGS sequence"/>
</dbReference>
<sequence length="82" mass="9544">MHTCVFSVFLLFKVLCHIVFLRLPPRTSCRQCEVSSTWTRISLEPQATSRSLRMKSGFDSTGHNNFSRPPHDKTCARVRNRY</sequence>
<feature type="chain" id="PRO_5041347614" description="Secreted protein" evidence="1">
    <location>
        <begin position="17"/>
        <end position="82"/>
    </location>
</feature>
<evidence type="ECO:0000313" key="3">
    <source>
        <dbReference type="Proteomes" id="UP001176059"/>
    </source>
</evidence>
<comment type="caution">
    <text evidence="2">The sequence shown here is derived from an EMBL/GenBank/DDBJ whole genome shotgun (WGS) entry which is preliminary data.</text>
</comment>
<proteinExistence type="predicted"/>
<gene>
    <name evidence="2" type="ORF">DFJ43DRAFT_1103012</name>
</gene>
<protein>
    <recommendedName>
        <fullName evidence="4">Secreted protein</fullName>
    </recommendedName>
</protein>
<evidence type="ECO:0000256" key="1">
    <source>
        <dbReference type="SAM" id="SignalP"/>
    </source>
</evidence>
<keyword evidence="1" id="KW-0732">Signal</keyword>
<dbReference type="EMBL" id="JANVFO010000087">
    <property type="protein sequence ID" value="KAJ3714940.1"/>
    <property type="molecule type" value="Genomic_DNA"/>
</dbReference>
<name>A0AA38J847_9AGAR</name>
<reference evidence="2" key="2">
    <citation type="journal article" date="2023" name="Proc. Natl. Acad. Sci. U.S.A.">
        <title>A global phylogenomic analysis of the shiitake genus Lentinula.</title>
        <authorList>
            <person name="Sierra-Patev S."/>
            <person name="Min B."/>
            <person name="Naranjo-Ortiz M."/>
            <person name="Looney B."/>
            <person name="Konkel Z."/>
            <person name="Slot J.C."/>
            <person name="Sakamoto Y."/>
            <person name="Steenwyk J.L."/>
            <person name="Rokas A."/>
            <person name="Carro J."/>
            <person name="Camarero S."/>
            <person name="Ferreira P."/>
            <person name="Molpeceres G."/>
            <person name="Ruiz-Duenas F.J."/>
            <person name="Serrano A."/>
            <person name="Henrissat B."/>
            <person name="Drula E."/>
            <person name="Hughes K.W."/>
            <person name="Mata J.L."/>
            <person name="Ishikawa N.K."/>
            <person name="Vargas-Isla R."/>
            <person name="Ushijima S."/>
            <person name="Smith C.A."/>
            <person name="Donoghue J."/>
            <person name="Ahrendt S."/>
            <person name="Andreopoulos W."/>
            <person name="He G."/>
            <person name="LaButti K."/>
            <person name="Lipzen A."/>
            <person name="Ng V."/>
            <person name="Riley R."/>
            <person name="Sandor L."/>
            <person name="Barry K."/>
            <person name="Martinez A.T."/>
            <person name="Xiao Y."/>
            <person name="Gibbons J.G."/>
            <person name="Terashima K."/>
            <person name="Grigoriev I.V."/>
            <person name="Hibbett D."/>
        </authorList>
    </citation>
    <scope>NUCLEOTIDE SEQUENCE</scope>
    <source>
        <strain evidence="2">ET3784</strain>
    </source>
</reference>
<feature type="signal peptide" evidence="1">
    <location>
        <begin position="1"/>
        <end position="16"/>
    </location>
</feature>
<organism evidence="2 3">
    <name type="scientific">Lentinula guzmanii</name>
    <dbReference type="NCBI Taxonomy" id="2804957"/>
    <lineage>
        <taxon>Eukaryota</taxon>
        <taxon>Fungi</taxon>
        <taxon>Dikarya</taxon>
        <taxon>Basidiomycota</taxon>
        <taxon>Agaricomycotina</taxon>
        <taxon>Agaricomycetes</taxon>
        <taxon>Agaricomycetidae</taxon>
        <taxon>Agaricales</taxon>
        <taxon>Marasmiineae</taxon>
        <taxon>Omphalotaceae</taxon>
        <taxon>Lentinula</taxon>
    </lineage>
</organism>
<reference evidence="2" key="1">
    <citation type="submission" date="2022-08" db="EMBL/GenBank/DDBJ databases">
        <authorList>
            <consortium name="DOE Joint Genome Institute"/>
            <person name="Min B."/>
            <person name="Sierra-Patev S."/>
            <person name="Naranjo-Ortiz M."/>
            <person name="Looney B."/>
            <person name="Konkel Z."/>
            <person name="Slot J.C."/>
            <person name="Sakamoto Y."/>
            <person name="Steenwyk J.L."/>
            <person name="Rokas A."/>
            <person name="Carro J."/>
            <person name="Camarero S."/>
            <person name="Ferreira P."/>
            <person name="Molpeceres G."/>
            <person name="Ruiz-duenas F.J."/>
            <person name="Serrano A."/>
            <person name="Henrissat B."/>
            <person name="Drula E."/>
            <person name="Hughes K.W."/>
            <person name="Mata J.L."/>
            <person name="Ishikawa N.K."/>
            <person name="Vargas-Isla R."/>
            <person name="Ushijima S."/>
            <person name="Smith C.A."/>
            <person name="Ahrendt S."/>
            <person name="Andreopoulos W."/>
            <person name="He G."/>
            <person name="LaButti K."/>
            <person name="Lipzen A."/>
            <person name="Ng V."/>
            <person name="Riley R."/>
            <person name="Sandor L."/>
            <person name="Barry K."/>
            <person name="Martinez A.T."/>
            <person name="Xiao Y."/>
            <person name="Gibbons J.G."/>
            <person name="Terashima K."/>
            <person name="Hibbett D.S."/>
            <person name="Grigoriev I.V."/>
        </authorList>
    </citation>
    <scope>NUCLEOTIDE SEQUENCE</scope>
    <source>
        <strain evidence="2">ET3784</strain>
    </source>
</reference>
<accession>A0AA38J847</accession>
<dbReference type="AlphaFoldDB" id="A0AA38J847"/>